<gene>
    <name evidence="2" type="primary">HaOG217187</name>
    <name evidence="2" type="ORF">B5X24_HaOG217187</name>
</gene>
<evidence type="ECO:0000313" key="2">
    <source>
        <dbReference type="EMBL" id="PZC78729.1"/>
    </source>
</evidence>
<evidence type="ECO:0000313" key="3">
    <source>
        <dbReference type="Proteomes" id="UP000249218"/>
    </source>
</evidence>
<keyword evidence="1" id="KW-0732">Signal</keyword>
<keyword evidence="3" id="KW-1185">Reference proteome</keyword>
<organism evidence="2 3">
    <name type="scientific">Helicoverpa armigera</name>
    <name type="common">Cotton bollworm</name>
    <name type="synonym">Heliothis armigera</name>
    <dbReference type="NCBI Taxonomy" id="29058"/>
    <lineage>
        <taxon>Eukaryota</taxon>
        <taxon>Metazoa</taxon>
        <taxon>Ecdysozoa</taxon>
        <taxon>Arthropoda</taxon>
        <taxon>Hexapoda</taxon>
        <taxon>Insecta</taxon>
        <taxon>Pterygota</taxon>
        <taxon>Neoptera</taxon>
        <taxon>Endopterygota</taxon>
        <taxon>Lepidoptera</taxon>
        <taxon>Glossata</taxon>
        <taxon>Ditrysia</taxon>
        <taxon>Noctuoidea</taxon>
        <taxon>Noctuidae</taxon>
        <taxon>Heliothinae</taxon>
        <taxon>Helicoverpa</taxon>
    </lineage>
</organism>
<reference evidence="2 3" key="1">
    <citation type="journal article" date="2017" name="BMC Biol.">
        <title>Genomic innovations, transcriptional plasticity and gene loss underlying the evolution and divergence of two highly polyphagous and invasive Helicoverpa pest species.</title>
        <authorList>
            <person name="Pearce S.L."/>
            <person name="Clarke D.F."/>
            <person name="East P.D."/>
            <person name="Elfekih S."/>
            <person name="Gordon K.H."/>
            <person name="Jermiin L.S."/>
            <person name="McGaughran A."/>
            <person name="Oakeshott J.G."/>
            <person name="Papanikolaou A."/>
            <person name="Perera O.P."/>
            <person name="Rane R.V."/>
            <person name="Richards S."/>
            <person name="Tay W.T."/>
            <person name="Walsh T.K."/>
            <person name="Anderson A."/>
            <person name="Anderson C.J."/>
            <person name="Asgari S."/>
            <person name="Board P.G."/>
            <person name="Bretschneider A."/>
            <person name="Campbell P.M."/>
            <person name="Chertemps T."/>
            <person name="Christeller J.T."/>
            <person name="Coppin C.W."/>
            <person name="Downes S.J."/>
            <person name="Duan G."/>
            <person name="Farnsworth C.A."/>
            <person name="Good R.T."/>
            <person name="Han L.B."/>
            <person name="Han Y.C."/>
            <person name="Hatje K."/>
            <person name="Horne I."/>
            <person name="Huang Y.P."/>
            <person name="Hughes D.S."/>
            <person name="Jacquin-Joly E."/>
            <person name="James W."/>
            <person name="Jhangiani S."/>
            <person name="Kollmar M."/>
            <person name="Kuwar S.S."/>
            <person name="Li S."/>
            <person name="Liu N.Y."/>
            <person name="Maibeche M.T."/>
            <person name="Miller J.R."/>
            <person name="Montagne N."/>
            <person name="Perry T."/>
            <person name="Qu J."/>
            <person name="Song S.V."/>
            <person name="Sutton G.G."/>
            <person name="Vogel H."/>
            <person name="Walenz B.P."/>
            <person name="Xu W."/>
            <person name="Zhang H.J."/>
            <person name="Zou Z."/>
            <person name="Batterham P."/>
            <person name="Edwards O.R."/>
            <person name="Feyereisen R."/>
            <person name="Gibbs R.A."/>
            <person name="Heckel D.G."/>
            <person name="McGrath A."/>
            <person name="Robin C."/>
            <person name="Scherer S.E."/>
            <person name="Worley K.C."/>
            <person name="Wu Y.D."/>
        </authorList>
    </citation>
    <scope>NUCLEOTIDE SEQUENCE [LARGE SCALE GENOMIC DNA]</scope>
    <source>
        <strain evidence="2">Harm_GR_Male_#8</strain>
        <tissue evidence="2">Whole organism</tissue>
    </source>
</reference>
<dbReference type="OrthoDB" id="7455276at2759"/>
<dbReference type="EMBL" id="KZ149896">
    <property type="protein sequence ID" value="PZC78729.1"/>
    <property type="molecule type" value="Genomic_DNA"/>
</dbReference>
<feature type="signal peptide" evidence="1">
    <location>
        <begin position="1"/>
        <end position="20"/>
    </location>
</feature>
<proteinExistence type="predicted"/>
<name>A0A2W1BUT0_HELAM</name>
<protein>
    <submittedName>
        <fullName evidence="2">Uncharacterized protein</fullName>
    </submittedName>
</protein>
<dbReference type="AlphaFoldDB" id="A0A2W1BUT0"/>
<evidence type="ECO:0000256" key="1">
    <source>
        <dbReference type="SAM" id="SignalP"/>
    </source>
</evidence>
<dbReference type="Proteomes" id="UP000249218">
    <property type="component" value="Unassembled WGS sequence"/>
</dbReference>
<sequence length="242" mass="28869">MLLNTLSIILLYYSLNNVHGVFDDVHYTLFGNLAPTPDLLNDTEGDLDNTTADDYDTPDELDMEFPNVFTFRRTNLTEAFDIQDYNLVNEQFTNSSKHIRNQTRRFSYYDKDDKKYKEKIESYKKGLLVNILVQFVMHARYEVGKALTQRDKVRDDKRYKLGYLFNRLRRLKTDQLKMVGTAWYQNRTSHRSLFSLMRFYERVVHFDVDIRDTCNLVKKVFSVVAPYDIFDDKKKKKKNKKT</sequence>
<accession>A0A2W1BUT0</accession>
<feature type="chain" id="PRO_5015892631" evidence="1">
    <location>
        <begin position="21"/>
        <end position="242"/>
    </location>
</feature>